<keyword evidence="14" id="KW-1185">Reference proteome</keyword>
<evidence type="ECO:0000256" key="8">
    <source>
        <dbReference type="ARBA" id="ARBA00023114"/>
    </source>
</evidence>
<comment type="caution">
    <text evidence="13">The sequence shown here is derived from an EMBL/GenBank/DDBJ whole genome shotgun (WGS) entry which is preliminary data.</text>
</comment>
<evidence type="ECO:0000256" key="1">
    <source>
        <dbReference type="ARBA" id="ARBA00004571"/>
    </source>
</evidence>
<evidence type="ECO:0000259" key="12">
    <source>
        <dbReference type="Pfam" id="PF13609"/>
    </source>
</evidence>
<dbReference type="Proteomes" id="UP001204851">
    <property type="component" value="Unassembled WGS sequence"/>
</dbReference>
<evidence type="ECO:0000256" key="5">
    <source>
        <dbReference type="ARBA" id="ARBA00022692"/>
    </source>
</evidence>
<protein>
    <submittedName>
        <fullName evidence="13">Porin</fullName>
    </submittedName>
</protein>
<keyword evidence="7" id="KW-0406">Ion transport</keyword>
<dbReference type="PANTHER" id="PTHR34501">
    <property type="entry name" value="PROTEIN YDDL-RELATED"/>
    <property type="match status" value="1"/>
</dbReference>
<dbReference type="EMBL" id="JAMXMC010000006">
    <property type="protein sequence ID" value="MCO5977269.1"/>
    <property type="molecule type" value="Genomic_DNA"/>
</dbReference>
<keyword evidence="10" id="KW-0998">Cell outer membrane</keyword>
<reference evidence="13 14" key="1">
    <citation type="submission" date="2022-06" db="EMBL/GenBank/DDBJ databases">
        <title>Ideonella sp. NS12-5 Genome sequencing and assembly.</title>
        <authorList>
            <person name="Jung Y."/>
        </authorList>
    </citation>
    <scope>NUCLEOTIDE SEQUENCE [LARGE SCALE GENOMIC DNA]</scope>
    <source>
        <strain evidence="13 14">NS12-5</strain>
    </source>
</reference>
<dbReference type="PRINTS" id="PR00184">
    <property type="entry name" value="NEISSPPORIN"/>
</dbReference>
<keyword evidence="6 11" id="KW-0732">Signal</keyword>
<proteinExistence type="predicted"/>
<dbReference type="CDD" id="cd00342">
    <property type="entry name" value="gram_neg_porins"/>
    <property type="match status" value="1"/>
</dbReference>
<evidence type="ECO:0000256" key="9">
    <source>
        <dbReference type="ARBA" id="ARBA00023136"/>
    </source>
</evidence>
<sequence>MKKSFLALAVLGTLAGVASAQSSVTIYGRVDESFAKPVVTKDKQIADNGGAGGSRLGFKGTEDLGNGLSAVFRFEHGFNPDTGTAAATQFWNRYAMVGLSSTKYGTLSLGRLENGAWDVITSFDPFGGETGAELRDTGSALRIKNWDAGAFGSTLDSRRMDNSVRYDIAYQGFKGSASISEATAEDKPYALGGSYTAGPLYIGAGYEKLSDDKAKMWIVGGTYDFGMAKLYANYAGGKTKADDDVKGFLAGVTVPYGALLFKAGYAQSKVDGAGTYKKGGLGVDYNLSKRTKLYADYARIAGDVGVDNGPADKNKNGYDVGIRHSF</sequence>
<evidence type="ECO:0000256" key="3">
    <source>
        <dbReference type="ARBA" id="ARBA00022448"/>
    </source>
</evidence>
<keyword evidence="9" id="KW-0472">Membrane</keyword>
<dbReference type="RefSeq" id="WP_252769787.1">
    <property type="nucleotide sequence ID" value="NZ_JAMXMC010000006.1"/>
</dbReference>
<dbReference type="Gene3D" id="2.40.160.10">
    <property type="entry name" value="Porin"/>
    <property type="match status" value="1"/>
</dbReference>
<dbReference type="InterPro" id="IPR002299">
    <property type="entry name" value="Porin_Neis"/>
</dbReference>
<evidence type="ECO:0000313" key="14">
    <source>
        <dbReference type="Proteomes" id="UP001204851"/>
    </source>
</evidence>
<comment type="subcellular location">
    <subcellularLocation>
        <location evidence="1">Cell outer membrane</location>
        <topology evidence="1">Multi-pass membrane protein</topology>
    </subcellularLocation>
</comment>
<feature type="chain" id="PRO_5045995534" evidence="11">
    <location>
        <begin position="21"/>
        <end position="326"/>
    </location>
</feature>
<dbReference type="SUPFAM" id="SSF56935">
    <property type="entry name" value="Porins"/>
    <property type="match status" value="1"/>
</dbReference>
<keyword evidence="4" id="KW-1134">Transmembrane beta strand</keyword>
<evidence type="ECO:0000313" key="13">
    <source>
        <dbReference type="EMBL" id="MCO5977269.1"/>
    </source>
</evidence>
<evidence type="ECO:0000256" key="7">
    <source>
        <dbReference type="ARBA" id="ARBA00023065"/>
    </source>
</evidence>
<dbReference type="InterPro" id="IPR023614">
    <property type="entry name" value="Porin_dom_sf"/>
</dbReference>
<feature type="signal peptide" evidence="11">
    <location>
        <begin position="1"/>
        <end position="20"/>
    </location>
</feature>
<keyword evidence="3" id="KW-0813">Transport</keyword>
<keyword evidence="8" id="KW-0626">Porin</keyword>
<gene>
    <name evidence="13" type="ORF">M0L44_11150</name>
</gene>
<evidence type="ECO:0000256" key="10">
    <source>
        <dbReference type="ARBA" id="ARBA00023237"/>
    </source>
</evidence>
<evidence type="ECO:0000256" key="4">
    <source>
        <dbReference type="ARBA" id="ARBA00022452"/>
    </source>
</evidence>
<evidence type="ECO:0000256" key="2">
    <source>
        <dbReference type="ARBA" id="ARBA00011233"/>
    </source>
</evidence>
<keyword evidence="5" id="KW-0812">Transmembrane</keyword>
<feature type="domain" description="Porin" evidence="12">
    <location>
        <begin position="7"/>
        <end position="301"/>
    </location>
</feature>
<accession>A0ABT1BMW8</accession>
<dbReference type="PANTHER" id="PTHR34501:SF9">
    <property type="entry name" value="MAJOR OUTER MEMBRANE PROTEIN P.IA"/>
    <property type="match status" value="1"/>
</dbReference>
<organism evidence="13 14">
    <name type="scientific">Ideonella oryzae</name>
    <dbReference type="NCBI Taxonomy" id="2937441"/>
    <lineage>
        <taxon>Bacteria</taxon>
        <taxon>Pseudomonadati</taxon>
        <taxon>Pseudomonadota</taxon>
        <taxon>Betaproteobacteria</taxon>
        <taxon>Burkholderiales</taxon>
        <taxon>Sphaerotilaceae</taxon>
        <taxon>Ideonella</taxon>
    </lineage>
</organism>
<dbReference type="Pfam" id="PF13609">
    <property type="entry name" value="Porin_4"/>
    <property type="match status" value="1"/>
</dbReference>
<name>A0ABT1BMW8_9BURK</name>
<evidence type="ECO:0000256" key="11">
    <source>
        <dbReference type="SAM" id="SignalP"/>
    </source>
</evidence>
<dbReference type="InterPro" id="IPR033900">
    <property type="entry name" value="Gram_neg_porin_domain"/>
</dbReference>
<comment type="subunit">
    <text evidence="2">Homotrimer.</text>
</comment>
<dbReference type="InterPro" id="IPR050298">
    <property type="entry name" value="Gram-neg_bact_OMP"/>
</dbReference>
<evidence type="ECO:0000256" key="6">
    <source>
        <dbReference type="ARBA" id="ARBA00022729"/>
    </source>
</evidence>